<keyword evidence="1" id="KW-0472">Membrane</keyword>
<keyword evidence="3" id="KW-1185">Reference proteome</keyword>
<reference evidence="2 3" key="1">
    <citation type="submission" date="2023-12" db="EMBL/GenBank/DDBJ databases">
        <title>A high-quality genome assembly for Dillenia turbinata (Dilleniales).</title>
        <authorList>
            <person name="Chanderbali A."/>
        </authorList>
    </citation>
    <scope>NUCLEOTIDE SEQUENCE [LARGE SCALE GENOMIC DNA]</scope>
    <source>
        <strain evidence="2">LSX21</strain>
        <tissue evidence="2">Leaf</tissue>
    </source>
</reference>
<keyword evidence="1" id="KW-0812">Transmembrane</keyword>
<evidence type="ECO:0000313" key="2">
    <source>
        <dbReference type="EMBL" id="KAK6944874.1"/>
    </source>
</evidence>
<dbReference type="Proteomes" id="UP001370490">
    <property type="component" value="Unassembled WGS sequence"/>
</dbReference>
<sequence>MEQRPRRRRRQQLLSPNSRRFTAAQHSRDTRARARARPHTLSKKLGFQRNDSIRDLILGAEQEAIVRSFEKIQAQQSFEWRVNQFFFHLVFLLPTFNLIPFHFVDFCLCVECIRCPQLLLCCISPLFHLSIDFLSLGSDGCDMLRSSNTFLLNSVTMHTSWRRLIHRSSYVQVCPFGCLLCISCPHYLIAVLACSMTIMELLKHGKQWIWYSCGVGTVLAVFWLNYMLRLPKFQWDIIWLPFGPLSGAGLSFYVEHLLAESSEEVQKLRGYMHAYKAR</sequence>
<protein>
    <submittedName>
        <fullName evidence="2">Uncharacterized protein</fullName>
    </submittedName>
</protein>
<comment type="caution">
    <text evidence="2">The sequence shown here is derived from an EMBL/GenBank/DDBJ whole genome shotgun (WGS) entry which is preliminary data.</text>
</comment>
<dbReference type="PANTHER" id="PTHR36784:SF1">
    <property type="entry name" value="HISTONE-LYSINE N-METHYLTRANSFERASE"/>
    <property type="match status" value="1"/>
</dbReference>
<feature type="transmembrane region" description="Helical" evidence="1">
    <location>
        <begin position="170"/>
        <end position="188"/>
    </location>
</feature>
<accession>A0AAN8W2H2</accession>
<evidence type="ECO:0000256" key="1">
    <source>
        <dbReference type="SAM" id="Phobius"/>
    </source>
</evidence>
<dbReference type="AlphaFoldDB" id="A0AAN8W2H2"/>
<evidence type="ECO:0000313" key="3">
    <source>
        <dbReference type="Proteomes" id="UP001370490"/>
    </source>
</evidence>
<name>A0AAN8W2H2_9MAGN</name>
<dbReference type="EMBL" id="JBAMMX010000003">
    <property type="protein sequence ID" value="KAK6944874.1"/>
    <property type="molecule type" value="Genomic_DNA"/>
</dbReference>
<feature type="transmembrane region" description="Helical" evidence="1">
    <location>
        <begin position="208"/>
        <end position="228"/>
    </location>
</feature>
<keyword evidence="1" id="KW-1133">Transmembrane helix</keyword>
<proteinExistence type="predicted"/>
<gene>
    <name evidence="2" type="ORF">RJ641_025976</name>
</gene>
<organism evidence="2 3">
    <name type="scientific">Dillenia turbinata</name>
    <dbReference type="NCBI Taxonomy" id="194707"/>
    <lineage>
        <taxon>Eukaryota</taxon>
        <taxon>Viridiplantae</taxon>
        <taxon>Streptophyta</taxon>
        <taxon>Embryophyta</taxon>
        <taxon>Tracheophyta</taxon>
        <taxon>Spermatophyta</taxon>
        <taxon>Magnoliopsida</taxon>
        <taxon>eudicotyledons</taxon>
        <taxon>Gunneridae</taxon>
        <taxon>Pentapetalae</taxon>
        <taxon>Dilleniales</taxon>
        <taxon>Dilleniaceae</taxon>
        <taxon>Dillenia</taxon>
    </lineage>
</organism>
<dbReference type="PANTHER" id="PTHR36784">
    <property type="entry name" value="HISTONE-LYSINE N-METHYLTRANSFERASE"/>
    <property type="match status" value="1"/>
</dbReference>